<evidence type="ECO:0000313" key="2">
    <source>
        <dbReference type="Proteomes" id="UP000762676"/>
    </source>
</evidence>
<dbReference type="Proteomes" id="UP000762676">
    <property type="component" value="Unassembled WGS sequence"/>
</dbReference>
<reference evidence="1 2" key="1">
    <citation type="journal article" date="2021" name="Elife">
        <title>Chloroplast acquisition without the gene transfer in kleptoplastic sea slugs, Plakobranchus ocellatus.</title>
        <authorList>
            <person name="Maeda T."/>
            <person name="Takahashi S."/>
            <person name="Yoshida T."/>
            <person name="Shimamura S."/>
            <person name="Takaki Y."/>
            <person name="Nagai Y."/>
            <person name="Toyoda A."/>
            <person name="Suzuki Y."/>
            <person name="Arimoto A."/>
            <person name="Ishii H."/>
            <person name="Satoh N."/>
            <person name="Nishiyama T."/>
            <person name="Hasebe M."/>
            <person name="Maruyama T."/>
            <person name="Minagawa J."/>
            <person name="Obokata J."/>
            <person name="Shigenobu S."/>
        </authorList>
    </citation>
    <scope>NUCLEOTIDE SEQUENCE [LARGE SCALE GENOMIC DNA]</scope>
</reference>
<name>A0AAV4J8K9_9GAST</name>
<protein>
    <submittedName>
        <fullName evidence="1">Uncharacterized protein</fullName>
    </submittedName>
</protein>
<accession>A0AAV4J8K9</accession>
<organism evidence="1 2">
    <name type="scientific">Elysia marginata</name>
    <dbReference type="NCBI Taxonomy" id="1093978"/>
    <lineage>
        <taxon>Eukaryota</taxon>
        <taxon>Metazoa</taxon>
        <taxon>Spiralia</taxon>
        <taxon>Lophotrochozoa</taxon>
        <taxon>Mollusca</taxon>
        <taxon>Gastropoda</taxon>
        <taxon>Heterobranchia</taxon>
        <taxon>Euthyneura</taxon>
        <taxon>Panpulmonata</taxon>
        <taxon>Sacoglossa</taxon>
        <taxon>Placobranchoidea</taxon>
        <taxon>Plakobranchidae</taxon>
        <taxon>Elysia</taxon>
    </lineage>
</organism>
<dbReference type="EMBL" id="BMAT01013636">
    <property type="protein sequence ID" value="GFS16941.1"/>
    <property type="molecule type" value="Genomic_DNA"/>
</dbReference>
<comment type="caution">
    <text evidence="1">The sequence shown here is derived from an EMBL/GenBank/DDBJ whole genome shotgun (WGS) entry which is preliminary data.</text>
</comment>
<dbReference type="AlphaFoldDB" id="A0AAV4J8K9"/>
<gene>
    <name evidence="1" type="ORF">ElyMa_006809600</name>
</gene>
<sequence length="170" mass="18546">MCRPSDIAPRSGFLRKQIKFNSATITFSAIKNDTNRKGFEIKLTQRTSSDLECGDTPVFMSLTSPSLGVGAATVSQILRKTLHAAGLAEEYTARGFRAAGATAAIRSSCELPASNCNDNDNNVLITPKRFLRSGKQGTPSSYNTGKCKHVLPEESLIFKKDKYVVERPSR</sequence>
<proteinExistence type="predicted"/>
<keyword evidence="2" id="KW-1185">Reference proteome</keyword>
<evidence type="ECO:0000313" key="1">
    <source>
        <dbReference type="EMBL" id="GFS16941.1"/>
    </source>
</evidence>